<gene>
    <name evidence="2" type="ORF">AWN73_07680</name>
</gene>
<dbReference type="InterPro" id="IPR021354">
    <property type="entry name" value="DUF2975"/>
</dbReference>
<dbReference type="Pfam" id="PF11188">
    <property type="entry name" value="DUF2975"/>
    <property type="match status" value="1"/>
</dbReference>
<dbReference type="AlphaFoldDB" id="A0A2S7FE83"/>
<keyword evidence="1" id="KW-0472">Membrane</keyword>
<comment type="caution">
    <text evidence="2">The sequence shown here is derived from an EMBL/GenBank/DDBJ whole genome shotgun (WGS) entry which is preliminary data.</text>
</comment>
<evidence type="ECO:0008006" key="4">
    <source>
        <dbReference type="Google" id="ProtNLM"/>
    </source>
</evidence>
<proteinExistence type="predicted"/>
<dbReference type="EMBL" id="LRDH01000024">
    <property type="protein sequence ID" value="PPV17394.1"/>
    <property type="molecule type" value="Genomic_DNA"/>
</dbReference>
<evidence type="ECO:0000313" key="2">
    <source>
        <dbReference type="EMBL" id="PPV17394.1"/>
    </source>
</evidence>
<feature type="transmembrane region" description="Helical" evidence="1">
    <location>
        <begin position="12"/>
        <end position="35"/>
    </location>
</feature>
<evidence type="ECO:0000313" key="3">
    <source>
        <dbReference type="Proteomes" id="UP000238081"/>
    </source>
</evidence>
<keyword evidence="1" id="KW-0812">Transmembrane</keyword>
<feature type="transmembrane region" description="Helical" evidence="1">
    <location>
        <begin position="119"/>
        <end position="144"/>
    </location>
</feature>
<feature type="transmembrane region" description="Helical" evidence="1">
    <location>
        <begin position="89"/>
        <end position="113"/>
    </location>
</feature>
<protein>
    <recommendedName>
        <fullName evidence="4">DUF2975 domain-containing protein</fullName>
    </recommendedName>
</protein>
<sequence>MNKNFSSNLLNKIITTGIILTFLALLSTPLILTAIFKSRLGIVNSNIPISISIGLYICAIPYIIALFILKKISKQIAIKDPFNIKIPILLEQISFCAFSEIILFNIVCIVLYYVFNIYLYGITIMSSIVVSFVSLAIGVLSIVLSQLMKIAIEIKDENDKTI</sequence>
<dbReference type="Proteomes" id="UP000238081">
    <property type="component" value="Unassembled WGS sequence"/>
</dbReference>
<dbReference type="RefSeq" id="WP_024040731.1">
    <property type="nucleotide sequence ID" value="NZ_CANCWB010000001.1"/>
</dbReference>
<name>A0A2S7FE83_CLOBU</name>
<keyword evidence="1" id="KW-1133">Transmembrane helix</keyword>
<feature type="transmembrane region" description="Helical" evidence="1">
    <location>
        <begin position="47"/>
        <end position="69"/>
    </location>
</feature>
<evidence type="ECO:0000256" key="1">
    <source>
        <dbReference type="SAM" id="Phobius"/>
    </source>
</evidence>
<reference evidence="2 3" key="1">
    <citation type="submission" date="2016-01" db="EMBL/GenBank/DDBJ databases">
        <title>Characterization of the Clostridium difficile lineages that are prevalent in Hong Kong and China.</title>
        <authorList>
            <person name="Kwok J.S.-L."/>
            <person name="Lam W.-Y."/>
            <person name="Ip M."/>
            <person name="Chan T.-F."/>
            <person name="Hawkey P.M."/>
            <person name="Tsui S.K.-W."/>
        </authorList>
    </citation>
    <scope>NUCLEOTIDE SEQUENCE [LARGE SCALE GENOMIC DNA]</scope>
    <source>
        <strain evidence="2 3">300064</strain>
    </source>
</reference>
<organism evidence="2 3">
    <name type="scientific">Clostridium butyricum</name>
    <dbReference type="NCBI Taxonomy" id="1492"/>
    <lineage>
        <taxon>Bacteria</taxon>
        <taxon>Bacillati</taxon>
        <taxon>Bacillota</taxon>
        <taxon>Clostridia</taxon>
        <taxon>Eubacteriales</taxon>
        <taxon>Clostridiaceae</taxon>
        <taxon>Clostridium</taxon>
    </lineage>
</organism>
<accession>A0A2S7FE83</accession>